<keyword evidence="2" id="KW-0677">Repeat</keyword>
<accession>A0A507QIH3</accession>
<keyword evidence="6" id="KW-1185">Reference proteome</keyword>
<feature type="repeat" description="WD" evidence="3">
    <location>
        <begin position="525"/>
        <end position="558"/>
    </location>
</feature>
<dbReference type="PROSITE" id="PS50294">
    <property type="entry name" value="WD_REPEATS_REGION"/>
    <property type="match status" value="1"/>
</dbReference>
<dbReference type="PANTHER" id="PTHR19918">
    <property type="entry name" value="CELL DIVISION CYCLE 20 CDC20 FIZZY -RELATED"/>
    <property type="match status" value="1"/>
</dbReference>
<dbReference type="SUPFAM" id="SSF50978">
    <property type="entry name" value="WD40 repeat-like"/>
    <property type="match status" value="1"/>
</dbReference>
<dbReference type="AlphaFoldDB" id="A0A507QIH3"/>
<feature type="compositionally biased region" description="Basic and acidic residues" evidence="4">
    <location>
        <begin position="186"/>
        <end position="200"/>
    </location>
</feature>
<dbReference type="Pfam" id="PF00400">
    <property type="entry name" value="WD40"/>
    <property type="match status" value="1"/>
</dbReference>
<name>A0A507QIH3_MONPU</name>
<organism evidence="5 6">
    <name type="scientific">Monascus purpureus</name>
    <name type="common">Red mold</name>
    <name type="synonym">Monascus anka</name>
    <dbReference type="NCBI Taxonomy" id="5098"/>
    <lineage>
        <taxon>Eukaryota</taxon>
        <taxon>Fungi</taxon>
        <taxon>Dikarya</taxon>
        <taxon>Ascomycota</taxon>
        <taxon>Pezizomycotina</taxon>
        <taxon>Eurotiomycetes</taxon>
        <taxon>Eurotiomycetidae</taxon>
        <taxon>Eurotiales</taxon>
        <taxon>Aspergillaceae</taxon>
        <taxon>Monascus</taxon>
    </lineage>
</organism>
<feature type="compositionally biased region" description="Basic and acidic residues" evidence="4">
    <location>
        <begin position="65"/>
        <end position="85"/>
    </location>
</feature>
<feature type="region of interest" description="Disordered" evidence="4">
    <location>
        <begin position="65"/>
        <end position="129"/>
    </location>
</feature>
<dbReference type="GO" id="GO:1905786">
    <property type="term" value="P:positive regulation of anaphase-promoting complex-dependent catabolic process"/>
    <property type="evidence" value="ECO:0007669"/>
    <property type="project" value="TreeGrafter"/>
</dbReference>
<dbReference type="InterPro" id="IPR001680">
    <property type="entry name" value="WD40_rpt"/>
</dbReference>
<evidence type="ECO:0000313" key="5">
    <source>
        <dbReference type="EMBL" id="TQB68296.1"/>
    </source>
</evidence>
<proteinExistence type="predicted"/>
<evidence type="ECO:0000256" key="1">
    <source>
        <dbReference type="ARBA" id="ARBA00022574"/>
    </source>
</evidence>
<dbReference type="InterPro" id="IPR036322">
    <property type="entry name" value="WD40_repeat_dom_sf"/>
</dbReference>
<feature type="region of interest" description="Disordered" evidence="4">
    <location>
        <begin position="143"/>
        <end position="226"/>
    </location>
</feature>
<dbReference type="GO" id="GO:0031145">
    <property type="term" value="P:anaphase-promoting complex-dependent catabolic process"/>
    <property type="evidence" value="ECO:0007669"/>
    <property type="project" value="TreeGrafter"/>
</dbReference>
<dbReference type="InterPro" id="IPR033010">
    <property type="entry name" value="Cdc20/Fizzy"/>
</dbReference>
<evidence type="ECO:0000256" key="3">
    <source>
        <dbReference type="PROSITE-ProRule" id="PRU00221"/>
    </source>
</evidence>
<sequence>MVDSRCHSHDETSSSAAANCDIVSRFRVHSGSLKAKGFMGIAEFAVIDLTLPDRLTLDHDEAESHEVRGVLSDDIKRMPRLRGREGSPAASASKNPSTNSPNLNATETSVERGRSRHRRCGSPSKKEIVLRGPVSPDRFIPSRQFACPPSTPFRVSKVPTQLTPEEKLRRRCPLSADPFMPSRPRRSVEDPRTQRQAERRHSPHYGPHLVNDSAAVGNHGDNETNGLLRQVSSGAVWNVGGSSAVLGRPPTAVPDGAGGLLGSGTTAPMYVAKFMKRSSQTDMHEKYESRVALALDIDRATRLLGTSTDWPLLDSKPSPSSPDYERFFPYSWKDNAWRRAEELQWPQPASKDHGEKEVVPSRPFRVLEAPRLQDDFYCTVLAYCPTSGILAVGLAHEVYLWSEDFGVHHPPFNHHRPSNYVTSLSFSSESGRKSILAVGHQSGLLTLWSTFESDSRFEVAHPSSVSCVAFKQTTTRRLSERCPDMAADVEDLAVGDEHGYVWYYSVEWPDHDSTWGGSMVLLAKISAHTQQICGLSWSPDGTYLATGGNDNACLLFEICEIVPPAQLGEPPEDPPLQHRSSGCHNAFSCLAVNANPRRLFSRRNILSHLLPFWGNSDARPLSPSIFKQTGSFISGGGRTAIVSPNSHKHRFAHSAAVKAIAFAPWQPSLLATGGGSNDRAIHFFHTQSGACLATINVYAQVTSLIWSKTRPEIAATFGYAQPEHPIRIAVFTWPSCEQITAIPWGPRGSSVDGGINESTTDCGRALWAVSYPGCPYGLAADLHDQADTSTEEGPSGRRRRGSCQRKSALAVVRPKAKEGGLWCSRTLEEGCIIVASSDQTVKFHEVWGGPRKTAAAASGFLGGSDILEELEGIENPGKEIIR</sequence>
<dbReference type="SMART" id="SM00320">
    <property type="entry name" value="WD40"/>
    <property type="match status" value="5"/>
</dbReference>
<dbReference type="PANTHER" id="PTHR19918:SF5">
    <property type="entry name" value="MEIOSIS-SPECIFIC APC_C ACTIVATOR PROTEIN AMA1"/>
    <property type="match status" value="1"/>
</dbReference>
<gene>
    <name evidence="5" type="ORF">MPDQ_003702</name>
</gene>
<dbReference type="InterPro" id="IPR015943">
    <property type="entry name" value="WD40/YVTN_repeat-like_dom_sf"/>
</dbReference>
<evidence type="ECO:0000256" key="2">
    <source>
        <dbReference type="ARBA" id="ARBA00022737"/>
    </source>
</evidence>
<evidence type="ECO:0000256" key="4">
    <source>
        <dbReference type="SAM" id="MobiDB-lite"/>
    </source>
</evidence>
<dbReference type="Gene3D" id="2.130.10.10">
    <property type="entry name" value="YVTN repeat-like/Quinoprotein amine dehydrogenase"/>
    <property type="match status" value="2"/>
</dbReference>
<keyword evidence="1 3" id="KW-0853">WD repeat</keyword>
<dbReference type="PROSITE" id="PS50082">
    <property type="entry name" value="WD_REPEATS_2"/>
    <property type="match status" value="1"/>
</dbReference>
<dbReference type="EMBL" id="VIFY01000230">
    <property type="protein sequence ID" value="TQB68296.1"/>
    <property type="molecule type" value="Genomic_DNA"/>
</dbReference>
<protein>
    <submittedName>
        <fullName evidence="5">Uncharacterized protein</fullName>
    </submittedName>
</protein>
<feature type="compositionally biased region" description="Polar residues" evidence="4">
    <location>
        <begin position="90"/>
        <end position="108"/>
    </location>
</feature>
<dbReference type="GO" id="GO:0010997">
    <property type="term" value="F:anaphase-promoting complex binding"/>
    <property type="evidence" value="ECO:0007669"/>
    <property type="project" value="InterPro"/>
</dbReference>
<dbReference type="GO" id="GO:1990757">
    <property type="term" value="F:ubiquitin ligase activator activity"/>
    <property type="evidence" value="ECO:0007669"/>
    <property type="project" value="TreeGrafter"/>
</dbReference>
<dbReference type="GO" id="GO:0005680">
    <property type="term" value="C:anaphase-promoting complex"/>
    <property type="evidence" value="ECO:0007669"/>
    <property type="project" value="TreeGrafter"/>
</dbReference>
<dbReference type="STRING" id="5098.A0A507QIH3"/>
<reference evidence="5 6" key="1">
    <citation type="submission" date="2019-06" db="EMBL/GenBank/DDBJ databases">
        <title>Wine fermentation using esterase from Monascus purpureus.</title>
        <authorList>
            <person name="Geng C."/>
            <person name="Zhang Y."/>
        </authorList>
    </citation>
    <scope>NUCLEOTIDE SEQUENCE [LARGE SCALE GENOMIC DNA]</scope>
    <source>
        <strain evidence="5">HQ1</strain>
    </source>
</reference>
<comment type="caution">
    <text evidence="5">The sequence shown here is derived from an EMBL/GenBank/DDBJ whole genome shotgun (WGS) entry which is preliminary data.</text>
</comment>
<dbReference type="Proteomes" id="UP000319663">
    <property type="component" value="Unassembled WGS sequence"/>
</dbReference>
<evidence type="ECO:0000313" key="6">
    <source>
        <dbReference type="Proteomes" id="UP000319663"/>
    </source>
</evidence>